<gene>
    <name evidence="1" type="ORF">T07_10607</name>
</gene>
<dbReference type="AlphaFoldDB" id="A0A0V0RSH0"/>
<dbReference type="STRING" id="6336.A0A0V0RSH0"/>
<organism evidence="1 2">
    <name type="scientific">Trichinella nelsoni</name>
    <dbReference type="NCBI Taxonomy" id="6336"/>
    <lineage>
        <taxon>Eukaryota</taxon>
        <taxon>Metazoa</taxon>
        <taxon>Ecdysozoa</taxon>
        <taxon>Nematoda</taxon>
        <taxon>Enoplea</taxon>
        <taxon>Dorylaimia</taxon>
        <taxon>Trichinellida</taxon>
        <taxon>Trichinellidae</taxon>
        <taxon>Trichinella</taxon>
    </lineage>
</organism>
<sequence length="216" mass="24755">MSSGFRLQKHVTCLSFSAWQCNRRCKLILDCGKHQCKKSCCTKLKRQCFTVYTRLLAVACTVAIGPVIRADATRVSWKWCITLLSRAENELKCNQQCENTMKNDAVVSVLGIECLNVSQLSLNCIRRLITFCESNLLFVSSVERAFMQLLYELQSKREQTAAYVTQQMYPSKSKCQKILSITVRQDKQQKPTRLDLPRPDVPLTHQGHQVQCDWLA</sequence>
<dbReference type="EMBL" id="JYDL01000089">
    <property type="protein sequence ID" value="KRX17367.1"/>
    <property type="molecule type" value="Genomic_DNA"/>
</dbReference>
<dbReference type="OrthoDB" id="536399at2759"/>
<dbReference type="Proteomes" id="UP000054630">
    <property type="component" value="Unassembled WGS sequence"/>
</dbReference>
<comment type="caution">
    <text evidence="1">The sequence shown here is derived from an EMBL/GenBank/DDBJ whole genome shotgun (WGS) entry which is preliminary data.</text>
</comment>
<keyword evidence="2" id="KW-1185">Reference proteome</keyword>
<evidence type="ECO:0000313" key="1">
    <source>
        <dbReference type="EMBL" id="KRX17367.1"/>
    </source>
</evidence>
<accession>A0A0V0RSH0</accession>
<proteinExistence type="predicted"/>
<evidence type="ECO:0000313" key="2">
    <source>
        <dbReference type="Proteomes" id="UP000054630"/>
    </source>
</evidence>
<reference evidence="1 2" key="1">
    <citation type="submission" date="2015-01" db="EMBL/GenBank/DDBJ databases">
        <title>Evolution of Trichinella species and genotypes.</title>
        <authorList>
            <person name="Korhonen P.K."/>
            <person name="Edoardo P."/>
            <person name="Giuseppe L.R."/>
            <person name="Gasser R.B."/>
        </authorList>
    </citation>
    <scope>NUCLEOTIDE SEQUENCE [LARGE SCALE GENOMIC DNA]</scope>
    <source>
        <strain evidence="1">ISS37</strain>
    </source>
</reference>
<protein>
    <submittedName>
        <fullName evidence="1">Uncharacterized protein</fullName>
    </submittedName>
</protein>
<name>A0A0V0RSH0_9BILA</name>